<protein>
    <recommendedName>
        <fullName evidence="1">Protein kinase domain-containing protein</fullName>
    </recommendedName>
</protein>
<comment type="caution">
    <text evidence="2">The sequence shown here is derived from an EMBL/GenBank/DDBJ whole genome shotgun (WGS) entry which is preliminary data.</text>
</comment>
<dbReference type="Proteomes" id="UP000319160">
    <property type="component" value="Unassembled WGS sequence"/>
</dbReference>
<accession>A0A553IB59</accession>
<evidence type="ECO:0000313" key="3">
    <source>
        <dbReference type="Proteomes" id="UP000319160"/>
    </source>
</evidence>
<dbReference type="GO" id="GO:0004674">
    <property type="term" value="F:protein serine/threonine kinase activity"/>
    <property type="evidence" value="ECO:0007669"/>
    <property type="project" value="TreeGrafter"/>
</dbReference>
<dbReference type="InterPro" id="IPR000719">
    <property type="entry name" value="Prot_kinase_dom"/>
</dbReference>
<dbReference type="AlphaFoldDB" id="A0A553IB59"/>
<name>A0A553IB59_9PEZI</name>
<dbReference type="SUPFAM" id="SSF56112">
    <property type="entry name" value="Protein kinase-like (PK-like)"/>
    <property type="match status" value="2"/>
</dbReference>
<dbReference type="Gene3D" id="1.10.510.10">
    <property type="entry name" value="Transferase(Phosphotransferase) domain 1"/>
    <property type="match status" value="1"/>
</dbReference>
<dbReference type="GO" id="GO:0005524">
    <property type="term" value="F:ATP binding"/>
    <property type="evidence" value="ECO:0007669"/>
    <property type="project" value="InterPro"/>
</dbReference>
<reference evidence="3" key="1">
    <citation type="submission" date="2019-06" db="EMBL/GenBank/DDBJ databases">
        <title>Draft genome sequence of the griseofulvin-producing fungus Xylaria cubensis strain G536.</title>
        <authorList>
            <person name="Mead M.E."/>
            <person name="Raja H.A."/>
            <person name="Steenwyk J.L."/>
            <person name="Knowles S.L."/>
            <person name="Oberlies N.H."/>
            <person name="Rokas A."/>
        </authorList>
    </citation>
    <scope>NUCLEOTIDE SEQUENCE [LARGE SCALE GENOMIC DNA]</scope>
    <source>
        <strain evidence="3">G536</strain>
    </source>
</reference>
<proteinExistence type="predicted"/>
<keyword evidence="3" id="KW-1185">Reference proteome</keyword>
<organism evidence="2 3">
    <name type="scientific">Xylaria flabelliformis</name>
    <dbReference type="NCBI Taxonomy" id="2512241"/>
    <lineage>
        <taxon>Eukaryota</taxon>
        <taxon>Fungi</taxon>
        <taxon>Dikarya</taxon>
        <taxon>Ascomycota</taxon>
        <taxon>Pezizomycotina</taxon>
        <taxon>Sordariomycetes</taxon>
        <taxon>Xylariomycetidae</taxon>
        <taxon>Xylariales</taxon>
        <taxon>Xylariaceae</taxon>
        <taxon>Xylaria</taxon>
    </lineage>
</organism>
<evidence type="ECO:0000259" key="1">
    <source>
        <dbReference type="PROSITE" id="PS50011"/>
    </source>
</evidence>
<gene>
    <name evidence="2" type="ORF">FHL15_001714</name>
</gene>
<feature type="domain" description="Protein kinase" evidence="1">
    <location>
        <begin position="375"/>
        <end position="610"/>
    </location>
</feature>
<evidence type="ECO:0000313" key="2">
    <source>
        <dbReference type="EMBL" id="TRX97436.1"/>
    </source>
</evidence>
<dbReference type="OrthoDB" id="5598852at2759"/>
<dbReference type="PANTHER" id="PTHR44167">
    <property type="entry name" value="OVARIAN-SPECIFIC SERINE/THREONINE-PROTEIN KINASE LOK-RELATED"/>
    <property type="match status" value="1"/>
</dbReference>
<dbReference type="EMBL" id="VFLP01000006">
    <property type="protein sequence ID" value="TRX97436.1"/>
    <property type="molecule type" value="Genomic_DNA"/>
</dbReference>
<dbReference type="InterPro" id="IPR011009">
    <property type="entry name" value="Kinase-like_dom_sf"/>
</dbReference>
<dbReference type="Pfam" id="PF01636">
    <property type="entry name" value="APH"/>
    <property type="match status" value="1"/>
</dbReference>
<dbReference type="GO" id="GO:0005634">
    <property type="term" value="C:nucleus"/>
    <property type="evidence" value="ECO:0007669"/>
    <property type="project" value="TreeGrafter"/>
</dbReference>
<dbReference type="STRING" id="2512241.A0A553IB59"/>
<dbReference type="SMART" id="SM00220">
    <property type="entry name" value="S_TKc"/>
    <property type="match status" value="1"/>
</dbReference>
<dbReference type="Pfam" id="PF00069">
    <property type="entry name" value="Pkinase"/>
    <property type="match status" value="1"/>
</dbReference>
<sequence>MVSSSAQDKYNLSRNVNISALSRMQIETFFERNAPVTQKQCNDKAESISGKPVTPTASQGGTSYTVDAGQVVVQFRIPSSSLDMSFMDSIEQAYPDFTPRHKDCGLFHRLHVYTMNNIGGVCMYLARAELQRNNYELLRNTIDSYARFFASAYHNTPESMSRPDRGQLFQHYSSQLQRLRKGLPDRFHSTLDTLIPQLPSICDENWPLVPNHTDLLENNIHVDPNTGTIVGICDWRDAEVSPFGMSLGGLETMLGIRTMNEHGWTYFPNHRELRGQFWITFYHCLGEASKLQQQCIEVARLTGLFLENGFVQDEHGNMNPATEESLDLRYLGAVFKMSSIVSADRAGVPLITSLQDLTIIEAFDAGANEPKYTTFYVLTPEDDLYFGETAKGKRELTFEEYRALLKRVSDDEIYPRAPTDLQLTIAPAELDDSNAFDKRPGLNCYESMKGTDYVPKSVLDETTIMEKVSKIPHPNIVKYYGCRVNRGRITALVLELLDQTLTQFKSDGKLQSLDKDKFVGALQSAVDYLHSLGLAHNDINPDNIMVKDGMPVLIDFGSCAPVGQRLQSLGTKGWYEELFFTSQFKHDIYAMGKLREWLSTSTEEVVGADT</sequence>
<dbReference type="PANTHER" id="PTHR44167:SF24">
    <property type="entry name" value="SERINE_THREONINE-PROTEIN KINASE CHK2"/>
    <property type="match status" value="1"/>
</dbReference>
<dbReference type="InterPro" id="IPR002575">
    <property type="entry name" value="Aminoglycoside_PTrfase"/>
</dbReference>
<dbReference type="PROSITE" id="PS50011">
    <property type="entry name" value="PROTEIN_KINASE_DOM"/>
    <property type="match status" value="1"/>
</dbReference>
<dbReference type="GO" id="GO:0044773">
    <property type="term" value="P:mitotic DNA damage checkpoint signaling"/>
    <property type="evidence" value="ECO:0007669"/>
    <property type="project" value="TreeGrafter"/>
</dbReference>